<dbReference type="SUPFAM" id="SSF53187">
    <property type="entry name" value="Zn-dependent exopeptidases"/>
    <property type="match status" value="1"/>
</dbReference>
<reference evidence="7 8" key="1">
    <citation type="submission" date="2018-06" db="EMBL/GenBank/DDBJ databases">
        <title>Comparative genomics of Brasilonema spp. strains.</title>
        <authorList>
            <person name="Alvarenga D.O."/>
            <person name="Fiore M.F."/>
            <person name="Varani A.M."/>
        </authorList>
    </citation>
    <scope>NUCLEOTIDE SEQUENCE [LARGE SCALE GENOMIC DNA]</scope>
    <source>
        <strain evidence="7 8">CENA114</strain>
    </source>
</reference>
<evidence type="ECO:0000259" key="6">
    <source>
        <dbReference type="SMART" id="SM00646"/>
    </source>
</evidence>
<evidence type="ECO:0000256" key="1">
    <source>
        <dbReference type="ARBA" id="ARBA00022801"/>
    </source>
</evidence>
<evidence type="ECO:0000256" key="3">
    <source>
        <dbReference type="SAM" id="MobiDB-lite"/>
    </source>
</evidence>
<dbReference type="GO" id="GO:0008745">
    <property type="term" value="F:N-acetylmuramoyl-L-alanine amidase activity"/>
    <property type="evidence" value="ECO:0007669"/>
    <property type="project" value="InterPro"/>
</dbReference>
<dbReference type="AlphaFoldDB" id="A0A856MFX8"/>
<sequence>MRSLLGLILLSSIVTPSIALAQEQSLKVVFPKTNYQTSAQKIFFLGTAPASGEVLINDQPVTRSKSGHFAPSFPLQLGENLFTVRYQNQQIQIRVTRVSTQPEVPQGLGFAKNSLTPAVDIAKLPGEQICFSAIAPWATPSGSLAAPNATTVSVKLGNQTISLLPQPQQAQLPANSAALTGQNQPSTQSNAGKYQGCATVPQFNPSLYTNNIVSAAIAENQTKNIDLGKPEFQLTLNGKTITQLGTGKISILSPAQLEVVEIIADSGVARTGPSTDYSRLTPLPKGTRAAVTGREGEWLRLDYGAWINGKETRPLQGAIPPHSIIRSVGYRRLPSVTEMVFPLQVPVPVSVQQDDQTFTLTLHNTTAQTDIIRLDDDPLISRLDWQQLPPTVPGGQPGVQYTFNLKKAQQWGYKLRYDNTSLVLSLRHSPFISSANTRERRGMFAIQKPLSGIKILLDPGHGGKESGASGPTGYLEKDVNLVVSKLVRDELVKRGAKVVMTRQDDKEVSLSDRVAMIDKEEPAIAISIHYNSLPDEGDAEKIKGMGVFWYHPQAHSFAVFMQKYIVSKLGRPSYGVFWDNLALTRPASAPSVLLELGFMSNPNEFEWVTNVQEQKKLAKVISDGITEWFRSVR</sequence>
<feature type="domain" description="SH3b" evidence="5">
    <location>
        <begin position="257"/>
        <end position="315"/>
    </location>
</feature>
<dbReference type="Gene3D" id="2.30.30.40">
    <property type="entry name" value="SH3 Domains"/>
    <property type="match status" value="1"/>
</dbReference>
<dbReference type="InterPro" id="IPR013783">
    <property type="entry name" value="Ig-like_fold"/>
</dbReference>
<dbReference type="GO" id="GO:0030288">
    <property type="term" value="C:outer membrane-bounded periplasmic space"/>
    <property type="evidence" value="ECO:0007669"/>
    <property type="project" value="TreeGrafter"/>
</dbReference>
<dbReference type="Proteomes" id="UP000503129">
    <property type="component" value="Chromosome"/>
</dbReference>
<name>A0A856MFX8_9CYAN</name>
<evidence type="ECO:0000256" key="4">
    <source>
        <dbReference type="SAM" id="SignalP"/>
    </source>
</evidence>
<evidence type="ECO:0000259" key="5">
    <source>
        <dbReference type="SMART" id="SM00287"/>
    </source>
</evidence>
<dbReference type="PANTHER" id="PTHR30404:SF7">
    <property type="entry name" value="CELL WALL AMIDASE LYTH-RELATED"/>
    <property type="match status" value="1"/>
</dbReference>
<evidence type="ECO:0000313" key="8">
    <source>
        <dbReference type="Proteomes" id="UP000503129"/>
    </source>
</evidence>
<dbReference type="CDD" id="cd02696">
    <property type="entry name" value="MurNAc-LAA"/>
    <property type="match status" value="1"/>
</dbReference>
<feature type="domain" description="MurNAc-LAA" evidence="6">
    <location>
        <begin position="514"/>
        <end position="626"/>
    </location>
</feature>
<keyword evidence="4" id="KW-0732">Signal</keyword>
<feature type="compositionally biased region" description="Polar residues" evidence="3">
    <location>
        <begin position="180"/>
        <end position="192"/>
    </location>
</feature>
<dbReference type="PANTHER" id="PTHR30404">
    <property type="entry name" value="N-ACETYLMURAMOYL-L-ALANINE AMIDASE"/>
    <property type="match status" value="1"/>
</dbReference>
<dbReference type="InterPro" id="IPR003646">
    <property type="entry name" value="SH3-like_bac-type"/>
</dbReference>
<evidence type="ECO:0000313" key="7">
    <source>
        <dbReference type="EMBL" id="QDL09069.1"/>
    </source>
</evidence>
<dbReference type="Gene3D" id="2.60.40.10">
    <property type="entry name" value="Immunoglobulins"/>
    <property type="match status" value="1"/>
</dbReference>
<dbReference type="GO" id="GO:0071555">
    <property type="term" value="P:cell wall organization"/>
    <property type="evidence" value="ECO:0007669"/>
    <property type="project" value="UniProtKB-KW"/>
</dbReference>
<evidence type="ECO:0000256" key="2">
    <source>
        <dbReference type="ARBA" id="ARBA00023316"/>
    </source>
</evidence>
<feature type="signal peptide" evidence="4">
    <location>
        <begin position="1"/>
        <end position="21"/>
    </location>
</feature>
<dbReference type="Gene3D" id="3.40.630.40">
    <property type="entry name" value="Zn-dependent exopeptidases"/>
    <property type="match status" value="1"/>
</dbReference>
<protein>
    <submittedName>
        <fullName evidence="7">N-acetylmuramoyl-L-alanine amidase</fullName>
    </submittedName>
</protein>
<organism evidence="7 8">
    <name type="scientific">Brasilonema sennae CENA114</name>
    <dbReference type="NCBI Taxonomy" id="415709"/>
    <lineage>
        <taxon>Bacteria</taxon>
        <taxon>Bacillati</taxon>
        <taxon>Cyanobacteriota</taxon>
        <taxon>Cyanophyceae</taxon>
        <taxon>Nostocales</taxon>
        <taxon>Scytonemataceae</taxon>
        <taxon>Brasilonema</taxon>
        <taxon>Bromeliae group (in: Brasilonema)</taxon>
    </lineage>
</organism>
<dbReference type="InterPro" id="IPR002508">
    <property type="entry name" value="MurNAc-LAA_cat"/>
</dbReference>
<dbReference type="GO" id="GO:0009253">
    <property type="term" value="P:peptidoglycan catabolic process"/>
    <property type="evidence" value="ECO:0007669"/>
    <property type="project" value="InterPro"/>
</dbReference>
<feature type="region of interest" description="Disordered" evidence="3">
    <location>
        <begin position="172"/>
        <end position="193"/>
    </location>
</feature>
<dbReference type="SMART" id="SM00287">
    <property type="entry name" value="SH3b"/>
    <property type="match status" value="1"/>
</dbReference>
<proteinExistence type="predicted"/>
<dbReference type="KEGG" id="bsen:DP114_15220"/>
<dbReference type="InterPro" id="IPR050695">
    <property type="entry name" value="N-acetylmuramoyl_amidase_3"/>
</dbReference>
<gene>
    <name evidence="7" type="ORF">DP114_15220</name>
</gene>
<keyword evidence="2" id="KW-0961">Cell wall biogenesis/degradation</keyword>
<dbReference type="Pfam" id="PF01520">
    <property type="entry name" value="Amidase_3"/>
    <property type="match status" value="1"/>
</dbReference>
<keyword evidence="1" id="KW-0378">Hydrolase</keyword>
<dbReference type="SMART" id="SM00646">
    <property type="entry name" value="Ami_3"/>
    <property type="match status" value="1"/>
</dbReference>
<keyword evidence="8" id="KW-1185">Reference proteome</keyword>
<feature type="chain" id="PRO_5032839739" evidence="4">
    <location>
        <begin position="22"/>
        <end position="633"/>
    </location>
</feature>
<dbReference type="EMBL" id="CP030118">
    <property type="protein sequence ID" value="QDL09069.1"/>
    <property type="molecule type" value="Genomic_DNA"/>
</dbReference>
<dbReference type="RefSeq" id="WP_171976466.1">
    <property type="nucleotide sequence ID" value="NZ_CAWOXK010000001.1"/>
</dbReference>
<accession>A0A856MFX8</accession>